<reference evidence="2 3" key="1">
    <citation type="submission" date="2017-08" db="EMBL/GenBank/DDBJ databases">
        <title>Mesorhizobium wenxinae sp. nov., a novel rhizobial species isolated from root nodules of chickpea (Cicer arietinum L.).</title>
        <authorList>
            <person name="Zhang J."/>
        </authorList>
    </citation>
    <scope>NUCLEOTIDE SEQUENCE [LARGE SCALE GENOMIC DNA]</scope>
    <source>
        <strain evidence="2 3">SDW018</strain>
    </source>
</reference>
<dbReference type="InterPro" id="IPR007069">
    <property type="entry name" value="Transposase_32"/>
</dbReference>
<evidence type="ECO:0000313" key="2">
    <source>
        <dbReference type="EMBL" id="PAQ07714.1"/>
    </source>
</evidence>
<organism evidence="2 3">
    <name type="scientific">Mesorhizobium temperatum</name>
    <dbReference type="NCBI Taxonomy" id="241416"/>
    <lineage>
        <taxon>Bacteria</taxon>
        <taxon>Pseudomonadati</taxon>
        <taxon>Pseudomonadota</taxon>
        <taxon>Alphaproteobacteria</taxon>
        <taxon>Hyphomicrobiales</taxon>
        <taxon>Phyllobacteriaceae</taxon>
        <taxon>Mesorhizobium</taxon>
    </lineage>
</organism>
<dbReference type="EMBL" id="NPKJ01000057">
    <property type="protein sequence ID" value="PAQ07714.1"/>
    <property type="molecule type" value="Genomic_DNA"/>
</dbReference>
<evidence type="ECO:0000259" key="1">
    <source>
        <dbReference type="Pfam" id="PF04986"/>
    </source>
</evidence>
<dbReference type="GO" id="GO:0003677">
    <property type="term" value="F:DNA binding"/>
    <property type="evidence" value="ECO:0007669"/>
    <property type="project" value="InterPro"/>
</dbReference>
<evidence type="ECO:0000313" key="3">
    <source>
        <dbReference type="Proteomes" id="UP000216442"/>
    </source>
</evidence>
<dbReference type="Proteomes" id="UP000216442">
    <property type="component" value="Unassembled WGS sequence"/>
</dbReference>
<comment type="caution">
    <text evidence="2">The sequence shown here is derived from an EMBL/GenBank/DDBJ whole genome shotgun (WGS) entry which is preliminary data.</text>
</comment>
<dbReference type="AlphaFoldDB" id="A0A271LI11"/>
<sequence>MAVLHRWGQNVNYHPTSIALCLAEVSHPDGRRWISCRPGFFLPVRVLSRLFRRLFLEELQAAYQRAD</sequence>
<dbReference type="GO" id="GO:0006313">
    <property type="term" value="P:DNA transposition"/>
    <property type="evidence" value="ECO:0007669"/>
    <property type="project" value="InterPro"/>
</dbReference>
<dbReference type="Pfam" id="PF04986">
    <property type="entry name" value="Y2_Tnp"/>
    <property type="match status" value="1"/>
</dbReference>
<keyword evidence="3" id="KW-1185">Reference proteome</keyword>
<name>A0A271LI11_9HYPH</name>
<feature type="domain" description="Transposase IS801/IS1294" evidence="1">
    <location>
        <begin position="2"/>
        <end position="65"/>
    </location>
</feature>
<protein>
    <recommendedName>
        <fullName evidence="1">Transposase IS801/IS1294 domain-containing protein</fullName>
    </recommendedName>
</protein>
<dbReference type="GO" id="GO:0004803">
    <property type="term" value="F:transposase activity"/>
    <property type="evidence" value="ECO:0007669"/>
    <property type="project" value="InterPro"/>
</dbReference>
<proteinExistence type="predicted"/>
<accession>A0A271LI11</accession>
<gene>
    <name evidence="2" type="ORF">CIT26_20315</name>
</gene>